<evidence type="ECO:0000256" key="8">
    <source>
        <dbReference type="ARBA" id="ARBA00037888"/>
    </source>
</evidence>
<feature type="domain" description="Aminotransferase class I/classII large" evidence="11">
    <location>
        <begin position="53"/>
        <end position="98"/>
    </location>
</feature>
<dbReference type="GO" id="GO:0016847">
    <property type="term" value="F:1-aminocyclopropane-1-carboxylate synthase activity"/>
    <property type="evidence" value="ECO:0007669"/>
    <property type="project" value="UniProtKB-EC"/>
</dbReference>
<dbReference type="Gene3D" id="3.40.640.10">
    <property type="entry name" value="Type I PLP-dependent aspartate aminotransferase-like (Major domain)"/>
    <property type="match status" value="1"/>
</dbReference>
<evidence type="ECO:0000256" key="5">
    <source>
        <dbReference type="ARBA" id="ARBA00022898"/>
    </source>
</evidence>
<evidence type="ECO:0000256" key="9">
    <source>
        <dbReference type="ARBA" id="ARBA00039053"/>
    </source>
</evidence>
<dbReference type="AlphaFoldDB" id="A0AAD5IIW3"/>
<evidence type="ECO:0000313" key="12">
    <source>
        <dbReference type="EMBL" id="KAI9165193.1"/>
    </source>
</evidence>
<evidence type="ECO:0000256" key="6">
    <source>
        <dbReference type="ARBA" id="ARBA00023239"/>
    </source>
</evidence>
<evidence type="ECO:0000313" key="13">
    <source>
        <dbReference type="Proteomes" id="UP001064489"/>
    </source>
</evidence>
<keyword evidence="13" id="KW-1185">Reference proteome</keyword>
<dbReference type="PROSITE" id="PS00105">
    <property type="entry name" value="AA_TRANSFER_CLASS_1"/>
    <property type="match status" value="1"/>
</dbReference>
<dbReference type="InterPro" id="IPR015421">
    <property type="entry name" value="PyrdxlP-dep_Trfase_major"/>
</dbReference>
<reference evidence="12" key="1">
    <citation type="journal article" date="2022" name="Plant J.">
        <title>Strategies of tolerance reflected in two North American maple genomes.</title>
        <authorList>
            <person name="McEvoy S.L."/>
            <person name="Sezen U.U."/>
            <person name="Trouern-Trend A."/>
            <person name="McMahon S.M."/>
            <person name="Schaberg P.G."/>
            <person name="Yang J."/>
            <person name="Wegrzyn J.L."/>
            <person name="Swenson N.G."/>
        </authorList>
    </citation>
    <scope>NUCLEOTIDE SEQUENCE</scope>
    <source>
        <strain evidence="12">91603</strain>
    </source>
</reference>
<dbReference type="EC" id="4.4.1.14" evidence="9"/>
<sequence length="157" mass="17653">MVVEVMNGVDGSWKMASRRWKLRDEPILSTFNSPGFISIMEILKERNYSVNIEVWNRVHIVYSLSKDLGLPGFRVGALYSNDDMVVAASTNMSSFALFLLKLNIFSLLCSPIRSLRKTTFRRTKRGLNNAKRSSSQALKKSVLAALRAMLACFVGLT</sequence>
<dbReference type="GO" id="GO:0009693">
    <property type="term" value="P:ethylene biosynthetic process"/>
    <property type="evidence" value="ECO:0007669"/>
    <property type="project" value="UniProtKB-KW"/>
</dbReference>
<dbReference type="Pfam" id="PF00155">
    <property type="entry name" value="Aminotran_1_2"/>
    <property type="match status" value="1"/>
</dbReference>
<evidence type="ECO:0000256" key="2">
    <source>
        <dbReference type="ARBA" id="ARBA00007441"/>
    </source>
</evidence>
<gene>
    <name evidence="12" type="ORF">LWI28_009388</name>
</gene>
<evidence type="ECO:0000259" key="11">
    <source>
        <dbReference type="Pfam" id="PF00155"/>
    </source>
</evidence>
<keyword evidence="3" id="KW-0266">Ethylene biosynthesis</keyword>
<comment type="caution">
    <text evidence="12">The sequence shown here is derived from an EMBL/GenBank/DDBJ whole genome shotgun (WGS) entry which is preliminary data.</text>
</comment>
<proteinExistence type="inferred from homology"/>
<dbReference type="Proteomes" id="UP001064489">
    <property type="component" value="Chromosome 10"/>
</dbReference>
<comment type="pathway">
    <text evidence="8">Alkene biosynthesis; ethylene biosynthesis via S-adenosyl-L-methionine; ethylene from S-adenosyl-L-methionine: step 1/2.</text>
</comment>
<name>A0AAD5IIW3_ACENE</name>
<dbReference type="PANTHER" id="PTHR43795">
    <property type="entry name" value="BIFUNCTIONAL ASPARTATE AMINOTRANSFERASE AND GLUTAMATE/ASPARTATE-PREPHENATE AMINOTRANSFERASE-RELATED"/>
    <property type="match status" value="1"/>
</dbReference>
<evidence type="ECO:0000256" key="7">
    <source>
        <dbReference type="ARBA" id="ARBA00033478"/>
    </source>
</evidence>
<evidence type="ECO:0000256" key="1">
    <source>
        <dbReference type="ARBA" id="ARBA00001933"/>
    </source>
</evidence>
<dbReference type="InterPro" id="IPR015422">
    <property type="entry name" value="PyrdxlP-dep_Trfase_small"/>
</dbReference>
<dbReference type="PRINTS" id="PR00753">
    <property type="entry name" value="ACCSYNTHASE"/>
</dbReference>
<comment type="cofactor">
    <cofactor evidence="1">
        <name>pyridoxal 5'-phosphate</name>
        <dbReference type="ChEBI" id="CHEBI:597326"/>
    </cofactor>
</comment>
<dbReference type="GO" id="GO:0030170">
    <property type="term" value="F:pyridoxal phosphate binding"/>
    <property type="evidence" value="ECO:0007669"/>
    <property type="project" value="InterPro"/>
</dbReference>
<dbReference type="InterPro" id="IPR050478">
    <property type="entry name" value="Ethylene_sulfur-biosynth"/>
</dbReference>
<keyword evidence="7" id="KW-0292">Fruit ripening</keyword>
<dbReference type="InterPro" id="IPR015424">
    <property type="entry name" value="PyrdxlP-dep_Trfase"/>
</dbReference>
<evidence type="ECO:0000256" key="3">
    <source>
        <dbReference type="ARBA" id="ARBA00022666"/>
    </source>
</evidence>
<comment type="similarity">
    <text evidence="2">Belongs to the class-I pyridoxal-phosphate-dependent aminotransferase family.</text>
</comment>
<dbReference type="PANTHER" id="PTHR43795:SF10">
    <property type="entry name" value="1-AMINOCYCLOPROPANE-1-CARBOXYLATE SYNTHASE 9"/>
    <property type="match status" value="1"/>
</dbReference>
<keyword evidence="5" id="KW-0663">Pyridoxal phosphate</keyword>
<reference evidence="12" key="2">
    <citation type="submission" date="2023-02" db="EMBL/GenBank/DDBJ databases">
        <authorList>
            <person name="Swenson N.G."/>
            <person name="Wegrzyn J.L."/>
            <person name="Mcevoy S.L."/>
        </authorList>
    </citation>
    <scope>NUCLEOTIDE SEQUENCE</scope>
    <source>
        <strain evidence="12">91603</strain>
        <tissue evidence="12">Leaf</tissue>
    </source>
</reference>
<dbReference type="InterPro" id="IPR004839">
    <property type="entry name" value="Aminotransferase_I/II_large"/>
</dbReference>
<keyword evidence="4" id="KW-0949">S-adenosyl-L-methionine</keyword>
<comment type="catalytic activity">
    <reaction evidence="10">
        <text>S-adenosyl-L-methionine = 1-aminocyclopropane-1-carboxylate + S-methyl-5'-thioadenosine + H(+)</text>
        <dbReference type="Rhea" id="RHEA:21744"/>
        <dbReference type="ChEBI" id="CHEBI:15378"/>
        <dbReference type="ChEBI" id="CHEBI:17509"/>
        <dbReference type="ChEBI" id="CHEBI:58360"/>
        <dbReference type="ChEBI" id="CHEBI:59789"/>
        <dbReference type="EC" id="4.4.1.14"/>
    </reaction>
</comment>
<accession>A0AAD5IIW3</accession>
<dbReference type="EMBL" id="JAJSOW010000105">
    <property type="protein sequence ID" value="KAI9165193.1"/>
    <property type="molecule type" value="Genomic_DNA"/>
</dbReference>
<evidence type="ECO:0000256" key="10">
    <source>
        <dbReference type="ARBA" id="ARBA00049554"/>
    </source>
</evidence>
<evidence type="ECO:0000256" key="4">
    <source>
        <dbReference type="ARBA" id="ARBA00022691"/>
    </source>
</evidence>
<keyword evidence="6" id="KW-0456">Lyase</keyword>
<dbReference type="Gene3D" id="3.90.1150.10">
    <property type="entry name" value="Aspartate Aminotransferase, domain 1"/>
    <property type="match status" value="1"/>
</dbReference>
<dbReference type="InterPro" id="IPR004838">
    <property type="entry name" value="NHTrfase_class1_PyrdxlP-BS"/>
</dbReference>
<dbReference type="GO" id="GO:0009835">
    <property type="term" value="P:fruit ripening"/>
    <property type="evidence" value="ECO:0007669"/>
    <property type="project" value="UniProtKB-KW"/>
</dbReference>
<protein>
    <recommendedName>
        <fullName evidence="9">1-aminocyclopropane-1-carboxylate synthase</fullName>
        <ecNumber evidence="9">4.4.1.14</ecNumber>
    </recommendedName>
</protein>
<dbReference type="SUPFAM" id="SSF53383">
    <property type="entry name" value="PLP-dependent transferases"/>
    <property type="match status" value="1"/>
</dbReference>
<dbReference type="GO" id="GO:0008483">
    <property type="term" value="F:transaminase activity"/>
    <property type="evidence" value="ECO:0007669"/>
    <property type="project" value="TreeGrafter"/>
</dbReference>
<organism evidence="12 13">
    <name type="scientific">Acer negundo</name>
    <name type="common">Box elder</name>
    <dbReference type="NCBI Taxonomy" id="4023"/>
    <lineage>
        <taxon>Eukaryota</taxon>
        <taxon>Viridiplantae</taxon>
        <taxon>Streptophyta</taxon>
        <taxon>Embryophyta</taxon>
        <taxon>Tracheophyta</taxon>
        <taxon>Spermatophyta</taxon>
        <taxon>Magnoliopsida</taxon>
        <taxon>eudicotyledons</taxon>
        <taxon>Gunneridae</taxon>
        <taxon>Pentapetalae</taxon>
        <taxon>rosids</taxon>
        <taxon>malvids</taxon>
        <taxon>Sapindales</taxon>
        <taxon>Sapindaceae</taxon>
        <taxon>Hippocastanoideae</taxon>
        <taxon>Acereae</taxon>
        <taxon>Acer</taxon>
    </lineage>
</organism>